<dbReference type="Pfam" id="PF00069">
    <property type="entry name" value="Pkinase"/>
    <property type="match status" value="1"/>
</dbReference>
<dbReference type="FunFam" id="1.10.510.10:FF:000384">
    <property type="entry name" value="G-type lectin S-receptor-like serine/threonine-protein kinase"/>
    <property type="match status" value="1"/>
</dbReference>
<evidence type="ECO:0000256" key="21">
    <source>
        <dbReference type="SAM" id="Phobius"/>
    </source>
</evidence>
<dbReference type="OrthoDB" id="643280at2759"/>
<dbReference type="CDD" id="cd01098">
    <property type="entry name" value="PAN_AP_plant"/>
    <property type="match status" value="1"/>
</dbReference>
<evidence type="ECO:0000256" key="19">
    <source>
        <dbReference type="PIRNR" id="PIRNR000641"/>
    </source>
</evidence>
<keyword evidence="11 19" id="KW-0067">ATP-binding</keyword>
<dbReference type="PANTHER" id="PTHR47974:SF19">
    <property type="entry name" value="RECEPTOR-LIKE SERINE_THREONINE-PROTEIN KINASE"/>
    <property type="match status" value="1"/>
</dbReference>
<keyword evidence="13 21" id="KW-0472">Membrane</keyword>
<dbReference type="SMART" id="SM00108">
    <property type="entry name" value="B_lectin"/>
    <property type="match status" value="1"/>
</dbReference>
<feature type="chain" id="PRO_5024288795" description="Receptor-like serine/threonine-protein kinase" evidence="22">
    <location>
        <begin position="30"/>
        <end position="829"/>
    </location>
</feature>
<dbReference type="PROSITE" id="PS00108">
    <property type="entry name" value="PROTEIN_KINASE_ST"/>
    <property type="match status" value="1"/>
</dbReference>
<accession>A0A5N5GJ09</accession>
<keyword evidence="12 21" id="KW-1133">Transmembrane helix</keyword>
<evidence type="ECO:0000256" key="9">
    <source>
        <dbReference type="ARBA" id="ARBA00022741"/>
    </source>
</evidence>
<keyword evidence="7 22" id="KW-0732">Signal</keyword>
<comment type="subcellular location">
    <subcellularLocation>
        <location evidence="1">Cell membrane</location>
        <topology evidence="1">Single-pass type I membrane protein</topology>
    </subcellularLocation>
</comment>
<evidence type="ECO:0000256" key="8">
    <source>
        <dbReference type="ARBA" id="ARBA00022734"/>
    </source>
</evidence>
<evidence type="ECO:0000256" key="4">
    <source>
        <dbReference type="ARBA" id="ARBA00022553"/>
    </source>
</evidence>
<keyword evidence="4" id="KW-0597">Phosphoprotein</keyword>
<dbReference type="PROSITE" id="PS50927">
    <property type="entry name" value="BULB_LECTIN"/>
    <property type="match status" value="1"/>
</dbReference>
<evidence type="ECO:0000256" key="1">
    <source>
        <dbReference type="ARBA" id="ARBA00004251"/>
    </source>
</evidence>
<evidence type="ECO:0000256" key="2">
    <source>
        <dbReference type="ARBA" id="ARBA00022475"/>
    </source>
</evidence>
<dbReference type="Pfam" id="PF00954">
    <property type="entry name" value="S_locus_glycop"/>
    <property type="match status" value="1"/>
</dbReference>
<dbReference type="GO" id="GO:0048544">
    <property type="term" value="P:recognition of pollen"/>
    <property type="evidence" value="ECO:0007669"/>
    <property type="project" value="InterPro"/>
</dbReference>
<dbReference type="EMBL" id="SMOL01000458">
    <property type="protein sequence ID" value="KAB2613532.1"/>
    <property type="molecule type" value="Genomic_DNA"/>
</dbReference>
<dbReference type="SUPFAM" id="SSF51110">
    <property type="entry name" value="alpha-D-mannose-specific plant lectins"/>
    <property type="match status" value="1"/>
</dbReference>
<dbReference type="GO" id="GO:0005886">
    <property type="term" value="C:plasma membrane"/>
    <property type="evidence" value="ECO:0007669"/>
    <property type="project" value="UniProtKB-SubCell"/>
</dbReference>
<dbReference type="Gene3D" id="3.30.200.20">
    <property type="entry name" value="Phosphorylase Kinase, domain 1"/>
    <property type="match status" value="1"/>
</dbReference>
<evidence type="ECO:0000313" key="26">
    <source>
        <dbReference type="EMBL" id="KAB2613532.1"/>
    </source>
</evidence>
<dbReference type="Pfam" id="PF08276">
    <property type="entry name" value="PAN_2"/>
    <property type="match status" value="1"/>
</dbReference>
<evidence type="ECO:0000256" key="3">
    <source>
        <dbReference type="ARBA" id="ARBA00022527"/>
    </source>
</evidence>
<evidence type="ECO:0000256" key="15">
    <source>
        <dbReference type="ARBA" id="ARBA00023170"/>
    </source>
</evidence>
<name>A0A5N5GJ09_9ROSA</name>
<dbReference type="InterPro" id="IPR011009">
    <property type="entry name" value="Kinase-like_dom_sf"/>
</dbReference>
<feature type="transmembrane region" description="Helical" evidence="21">
    <location>
        <begin position="435"/>
        <end position="458"/>
    </location>
</feature>
<dbReference type="PANTHER" id="PTHR47974">
    <property type="entry name" value="OS07G0415500 PROTEIN"/>
    <property type="match status" value="1"/>
</dbReference>
<evidence type="ECO:0000256" key="10">
    <source>
        <dbReference type="ARBA" id="ARBA00022777"/>
    </source>
</evidence>
<dbReference type="GO" id="GO:0106310">
    <property type="term" value="F:protein serine kinase activity"/>
    <property type="evidence" value="ECO:0007669"/>
    <property type="project" value="RHEA"/>
</dbReference>
<evidence type="ECO:0000313" key="27">
    <source>
        <dbReference type="Proteomes" id="UP000327157"/>
    </source>
</evidence>
<dbReference type="SMART" id="SM00220">
    <property type="entry name" value="S_TKc"/>
    <property type="match status" value="1"/>
</dbReference>
<dbReference type="GO" id="GO:0005524">
    <property type="term" value="F:ATP binding"/>
    <property type="evidence" value="ECO:0007669"/>
    <property type="project" value="UniProtKB-UniRule"/>
</dbReference>
<dbReference type="PIRSF" id="PIRSF000641">
    <property type="entry name" value="SRK"/>
    <property type="match status" value="1"/>
</dbReference>
<dbReference type="InterPro" id="IPR003609">
    <property type="entry name" value="Pan_app"/>
</dbReference>
<evidence type="ECO:0000256" key="13">
    <source>
        <dbReference type="ARBA" id="ARBA00023136"/>
    </source>
</evidence>
<feature type="domain" description="Bulb-type lectin" evidence="24">
    <location>
        <begin position="30"/>
        <end position="153"/>
    </location>
</feature>
<dbReference type="GO" id="GO:0004674">
    <property type="term" value="F:protein serine/threonine kinase activity"/>
    <property type="evidence" value="ECO:0007669"/>
    <property type="project" value="UniProtKB-KW"/>
</dbReference>
<gene>
    <name evidence="26" type="ORF">D8674_035848</name>
</gene>
<feature type="signal peptide" evidence="22">
    <location>
        <begin position="1"/>
        <end position="29"/>
    </location>
</feature>
<feature type="domain" description="Protein kinase" evidence="23">
    <location>
        <begin position="486"/>
        <end position="770"/>
    </location>
</feature>
<dbReference type="FunFam" id="3.30.200.20:FF:000370">
    <property type="entry name" value="Receptor-like protein kinase 4"/>
    <property type="match status" value="1"/>
</dbReference>
<protein>
    <recommendedName>
        <fullName evidence="19">Receptor-like serine/threonine-protein kinase</fullName>
        <ecNumber evidence="19">2.7.11.1</ecNumber>
    </recommendedName>
</protein>
<evidence type="ECO:0000256" key="12">
    <source>
        <dbReference type="ARBA" id="ARBA00022989"/>
    </source>
</evidence>
<reference evidence="26 27" key="3">
    <citation type="submission" date="2019-11" db="EMBL/GenBank/DDBJ databases">
        <title>A de novo genome assembly of a pear dwarfing rootstock.</title>
        <authorList>
            <person name="Wang F."/>
            <person name="Wang J."/>
            <person name="Li S."/>
            <person name="Zhang Y."/>
            <person name="Fang M."/>
            <person name="Ma L."/>
            <person name="Zhao Y."/>
            <person name="Jiang S."/>
        </authorList>
    </citation>
    <scope>NUCLEOTIDE SEQUENCE [LARGE SCALE GENOMIC DNA]</scope>
    <source>
        <strain evidence="26">S2</strain>
        <tissue evidence="26">Leaf</tissue>
    </source>
</reference>
<comment type="catalytic activity">
    <reaction evidence="17 19">
        <text>L-threonyl-[protein] + ATP = O-phospho-L-threonyl-[protein] + ADP + H(+)</text>
        <dbReference type="Rhea" id="RHEA:46608"/>
        <dbReference type="Rhea" id="RHEA-COMP:11060"/>
        <dbReference type="Rhea" id="RHEA-COMP:11605"/>
        <dbReference type="ChEBI" id="CHEBI:15378"/>
        <dbReference type="ChEBI" id="CHEBI:30013"/>
        <dbReference type="ChEBI" id="CHEBI:30616"/>
        <dbReference type="ChEBI" id="CHEBI:61977"/>
        <dbReference type="ChEBI" id="CHEBI:456216"/>
        <dbReference type="EC" id="2.7.11.1"/>
    </reaction>
</comment>
<dbReference type="PROSITE" id="PS50011">
    <property type="entry name" value="PROTEIN_KINASE_DOM"/>
    <property type="match status" value="1"/>
</dbReference>
<evidence type="ECO:0000259" key="25">
    <source>
        <dbReference type="PROSITE" id="PS50948"/>
    </source>
</evidence>
<evidence type="ECO:0000259" key="24">
    <source>
        <dbReference type="PROSITE" id="PS50927"/>
    </source>
</evidence>
<evidence type="ECO:0000256" key="18">
    <source>
        <dbReference type="ARBA" id="ARBA00048679"/>
    </source>
</evidence>
<comment type="caution">
    <text evidence="26">The sequence shown here is derived from an EMBL/GenBank/DDBJ whole genome shotgun (WGS) entry which is preliminary data.</text>
</comment>
<dbReference type="Gene3D" id="1.10.510.10">
    <property type="entry name" value="Transferase(Phosphotransferase) domain 1"/>
    <property type="match status" value="1"/>
</dbReference>
<dbReference type="FunFam" id="2.90.10.10:FF:000009">
    <property type="entry name" value="Receptor-like serine/threonine-protein kinase SD1-8"/>
    <property type="match status" value="1"/>
</dbReference>
<dbReference type="InterPro" id="IPR001480">
    <property type="entry name" value="Bulb-type_lectin_dom"/>
</dbReference>
<dbReference type="GO" id="GO:0030246">
    <property type="term" value="F:carbohydrate binding"/>
    <property type="evidence" value="ECO:0007669"/>
    <property type="project" value="UniProtKB-KW"/>
</dbReference>
<feature type="binding site" evidence="20">
    <location>
        <position position="515"/>
    </location>
    <ligand>
        <name>ATP</name>
        <dbReference type="ChEBI" id="CHEBI:30616"/>
    </ligand>
</feature>
<keyword evidence="27" id="KW-1185">Reference proteome</keyword>
<keyword evidence="8 26" id="KW-0430">Lectin</keyword>
<dbReference type="PROSITE" id="PS50948">
    <property type="entry name" value="PAN"/>
    <property type="match status" value="1"/>
</dbReference>
<evidence type="ECO:0000256" key="11">
    <source>
        <dbReference type="ARBA" id="ARBA00022840"/>
    </source>
</evidence>
<dbReference type="Pfam" id="PF01453">
    <property type="entry name" value="B_lectin"/>
    <property type="match status" value="1"/>
</dbReference>
<evidence type="ECO:0000256" key="14">
    <source>
        <dbReference type="ARBA" id="ARBA00023157"/>
    </source>
</evidence>
<keyword evidence="5 19" id="KW-0808">Transferase</keyword>
<dbReference type="Proteomes" id="UP000327157">
    <property type="component" value="Chromosome 9"/>
</dbReference>
<dbReference type="CDD" id="cd00028">
    <property type="entry name" value="B_lectin"/>
    <property type="match status" value="1"/>
</dbReference>
<evidence type="ECO:0000256" key="5">
    <source>
        <dbReference type="ARBA" id="ARBA00022679"/>
    </source>
</evidence>
<organism evidence="26 27">
    <name type="scientific">Pyrus ussuriensis x Pyrus communis</name>
    <dbReference type="NCBI Taxonomy" id="2448454"/>
    <lineage>
        <taxon>Eukaryota</taxon>
        <taxon>Viridiplantae</taxon>
        <taxon>Streptophyta</taxon>
        <taxon>Embryophyta</taxon>
        <taxon>Tracheophyta</taxon>
        <taxon>Spermatophyta</taxon>
        <taxon>Magnoliopsida</taxon>
        <taxon>eudicotyledons</taxon>
        <taxon>Gunneridae</taxon>
        <taxon>Pentapetalae</taxon>
        <taxon>rosids</taxon>
        <taxon>fabids</taxon>
        <taxon>Rosales</taxon>
        <taxon>Rosaceae</taxon>
        <taxon>Amygdaloideae</taxon>
        <taxon>Maleae</taxon>
        <taxon>Pyrus</taxon>
    </lineage>
</organism>
<keyword evidence="15 26" id="KW-0675">Receptor</keyword>
<dbReference type="InterPro" id="IPR000858">
    <property type="entry name" value="S_locus_glycoprot_dom"/>
</dbReference>
<dbReference type="SUPFAM" id="SSF56112">
    <property type="entry name" value="Protein kinase-like (PK-like)"/>
    <property type="match status" value="1"/>
</dbReference>
<dbReference type="PROSITE" id="PS00107">
    <property type="entry name" value="PROTEIN_KINASE_ATP"/>
    <property type="match status" value="1"/>
</dbReference>
<dbReference type="InterPro" id="IPR000719">
    <property type="entry name" value="Prot_kinase_dom"/>
</dbReference>
<evidence type="ECO:0000256" key="17">
    <source>
        <dbReference type="ARBA" id="ARBA00047899"/>
    </source>
</evidence>
<evidence type="ECO:0000256" key="7">
    <source>
        <dbReference type="ARBA" id="ARBA00022729"/>
    </source>
</evidence>
<dbReference type="CDD" id="cd14066">
    <property type="entry name" value="STKc_IRAK"/>
    <property type="match status" value="1"/>
</dbReference>
<dbReference type="Gene3D" id="2.90.10.10">
    <property type="entry name" value="Bulb-type lectin domain"/>
    <property type="match status" value="1"/>
</dbReference>
<dbReference type="EC" id="2.7.11.1" evidence="19"/>
<keyword evidence="9 19" id="KW-0547">Nucleotide-binding</keyword>
<keyword evidence="16" id="KW-0325">Glycoprotein</keyword>
<reference evidence="27" key="2">
    <citation type="submission" date="2019-10" db="EMBL/GenBank/DDBJ databases">
        <title>A de novo genome assembly of a pear dwarfing rootstock.</title>
        <authorList>
            <person name="Wang F."/>
            <person name="Wang J."/>
            <person name="Li S."/>
            <person name="Zhang Y."/>
            <person name="Fang M."/>
            <person name="Ma L."/>
            <person name="Zhao Y."/>
            <person name="Jiang S."/>
        </authorList>
    </citation>
    <scope>NUCLEOTIDE SEQUENCE [LARGE SCALE GENOMIC DNA]</scope>
</reference>
<dbReference type="InterPro" id="IPR017441">
    <property type="entry name" value="Protein_kinase_ATP_BS"/>
</dbReference>
<keyword evidence="3 19" id="KW-0723">Serine/threonine-protein kinase</keyword>
<dbReference type="AlphaFoldDB" id="A0A5N5GJ09"/>
<feature type="domain" description="Apple" evidence="25">
    <location>
        <begin position="344"/>
        <end position="422"/>
    </location>
</feature>
<keyword evidence="10 19" id="KW-0418">Kinase</keyword>
<evidence type="ECO:0000256" key="16">
    <source>
        <dbReference type="ARBA" id="ARBA00023180"/>
    </source>
</evidence>
<evidence type="ECO:0000259" key="23">
    <source>
        <dbReference type="PROSITE" id="PS50011"/>
    </source>
</evidence>
<keyword evidence="14" id="KW-1015">Disulfide bond</keyword>
<proteinExistence type="inferred from homology"/>
<keyword evidence="2" id="KW-1003">Cell membrane</keyword>
<reference evidence="26 27" key="1">
    <citation type="submission" date="2019-09" db="EMBL/GenBank/DDBJ databases">
        <authorList>
            <person name="Ou C."/>
        </authorList>
    </citation>
    <scope>NUCLEOTIDE SEQUENCE [LARGE SCALE GENOMIC DNA]</scope>
    <source>
        <strain evidence="26">S2</strain>
        <tissue evidence="26">Leaf</tissue>
    </source>
</reference>
<dbReference type="InterPro" id="IPR008271">
    <property type="entry name" value="Ser/Thr_kinase_AS"/>
</dbReference>
<evidence type="ECO:0000256" key="20">
    <source>
        <dbReference type="PROSITE-ProRule" id="PRU10141"/>
    </source>
</evidence>
<comment type="catalytic activity">
    <reaction evidence="18 19">
        <text>L-seryl-[protein] + ATP = O-phospho-L-seryl-[protein] + ADP + H(+)</text>
        <dbReference type="Rhea" id="RHEA:17989"/>
        <dbReference type="Rhea" id="RHEA-COMP:9863"/>
        <dbReference type="Rhea" id="RHEA-COMP:11604"/>
        <dbReference type="ChEBI" id="CHEBI:15378"/>
        <dbReference type="ChEBI" id="CHEBI:29999"/>
        <dbReference type="ChEBI" id="CHEBI:30616"/>
        <dbReference type="ChEBI" id="CHEBI:83421"/>
        <dbReference type="ChEBI" id="CHEBI:456216"/>
        <dbReference type="EC" id="2.7.11.1"/>
    </reaction>
</comment>
<dbReference type="InterPro" id="IPR036426">
    <property type="entry name" value="Bulb-type_lectin_dom_sf"/>
</dbReference>
<keyword evidence="6 21" id="KW-0812">Transmembrane</keyword>
<sequence>MDIFSNNNVVSQSVVLLLLCFTFNGTSMASDTIYAGRSLSGSQTINSAGGIFELGFFTPGNSRNYYVGIWYKTLRPRTVVWVANRNQPASGSSPLTLQLFRNGSLALLEQTKSTIWSTQSMSAVSDSTMAVLLDNGNLVIRDELDSSAVLWQSFDHPTDTWLPGAKLGYNKLTKEKLVLTPSRNPQNPAPGIFSLAMEHTGTSFSLFRNGSVTSEQNVGITSYSIGHYYDEKNGIYIPLANFTYVANENGSYVTYATPYPHSFMRLKLLINGRLKFYDGVETKESWGVQLGQCTDDASCGAFSICDSQNLPRCRCLEGFEPRIPEDWNFGGYSYGCVRKTPFQCSHVGTYKFLGVPDVYYSQYAESLKVKSIEECILACSRDCSITAFVYDNDCKIWKGDIFNLIQLPSSLIKLMDYRKMHLRVADSTNKVKRKITWIAVGVLAGILPISTILMVFLIRKRSKGASPIVQDSLVLFKYKDLRRATDNFSEKLGEGGFGSVFKGILPNSTDIAVKKLKYLEQGEKQFRAEVGTIGAIHHINVVRLWGFCTETSKRLLVYEYMPNGSLQSLFHQENALMLDWDARYHIAVGTARGLAYLHEECRDCIIHCDIKPDNILLDAEYSPKLADFGLAKLVGRHHSRVLTTMRGTVGYLAPEWFSGEAITPKADVFSYGMLLIEVITGRRNREGLDEGLENYRPLMVANVVNKGEDVGTLLDYRLEGRADKDELAKACKVACWCIQEDEKDRPTMRQVVQILEGVSDVDIPPIPQFLQRLVQCPLEGVNHLKTTCSSGLWSCSDDQSAFQAKINNRETNIHEDAPEGQHCPSLCTR</sequence>
<comment type="similarity">
    <text evidence="19">Belongs to the protein kinase superfamily. Ser/Thr protein kinase family.</text>
</comment>
<dbReference type="InterPro" id="IPR024171">
    <property type="entry name" value="SRK-like_kinase"/>
</dbReference>
<evidence type="ECO:0000256" key="22">
    <source>
        <dbReference type="SAM" id="SignalP"/>
    </source>
</evidence>
<evidence type="ECO:0000256" key="6">
    <source>
        <dbReference type="ARBA" id="ARBA00022692"/>
    </source>
</evidence>